<dbReference type="EC" id="2.3.1.241" evidence="9"/>
<dbReference type="InterPro" id="IPR004960">
    <property type="entry name" value="LipA_acyltrans"/>
</dbReference>
<name>A0AAE9I6E8_9ENTR</name>
<dbReference type="KEGG" id="bhb:M9394_00385"/>
<dbReference type="NCBIfam" id="TIGR02207">
    <property type="entry name" value="lipid_A_htrB"/>
    <property type="match status" value="1"/>
</dbReference>
<evidence type="ECO:0000313" key="11">
    <source>
        <dbReference type="EMBL" id="URJ27615.1"/>
    </source>
</evidence>
<comment type="caution">
    <text evidence="9">Lacks conserved residue(s) required for the propagation of feature annotation.</text>
</comment>
<dbReference type="GO" id="GO:0005886">
    <property type="term" value="C:plasma membrane"/>
    <property type="evidence" value="ECO:0007669"/>
    <property type="project" value="UniProtKB-SubCell"/>
</dbReference>
<keyword evidence="6 9" id="KW-1133">Transmembrane helix</keyword>
<comment type="similarity">
    <text evidence="9">Belongs to the LpxL/LpxM/LpxP family.</text>
</comment>
<keyword evidence="3 9" id="KW-0808">Transferase</keyword>
<evidence type="ECO:0000313" key="10">
    <source>
        <dbReference type="EMBL" id="URJ24259.1"/>
    </source>
</evidence>
<keyword evidence="7 9" id="KW-0472">Membrane</keyword>
<dbReference type="GO" id="GO:0008913">
    <property type="term" value="F:Kdo2-lipid IVA acyltransferase activity"/>
    <property type="evidence" value="ECO:0007669"/>
    <property type="project" value="UniProtKB-EC"/>
</dbReference>
<evidence type="ECO:0000256" key="2">
    <source>
        <dbReference type="ARBA" id="ARBA00022519"/>
    </source>
</evidence>
<keyword evidence="8 9" id="KW-0012">Acyltransferase</keyword>
<dbReference type="GO" id="GO:0036104">
    <property type="term" value="P:Kdo2-lipid A biosynthetic process"/>
    <property type="evidence" value="ECO:0007669"/>
    <property type="project" value="UniProtKB-UniRule"/>
</dbReference>
<evidence type="ECO:0000256" key="4">
    <source>
        <dbReference type="ARBA" id="ARBA00022692"/>
    </source>
</evidence>
<dbReference type="Pfam" id="PF03279">
    <property type="entry name" value="Lip_A_acyltrans"/>
    <property type="match status" value="1"/>
</dbReference>
<evidence type="ECO:0000256" key="1">
    <source>
        <dbReference type="ARBA" id="ARBA00022475"/>
    </source>
</evidence>
<keyword evidence="5 9" id="KW-0448">Lipopolysaccharide biosynthesis</keyword>
<dbReference type="Proteomes" id="UP001056483">
    <property type="component" value="Chromosome"/>
</dbReference>
<dbReference type="InterPro" id="IPR011920">
    <property type="entry name" value="Lipid_A_LpxL_LpxP"/>
</dbReference>
<dbReference type="Proteomes" id="UP001056323">
    <property type="component" value="Chromosome"/>
</dbReference>
<keyword evidence="2 9" id="KW-0997">Cell inner membrane</keyword>
<dbReference type="PIRSF" id="PIRSF026649">
    <property type="entry name" value="MsbB"/>
    <property type="match status" value="1"/>
</dbReference>
<dbReference type="AlphaFoldDB" id="A0AAE9I6E8"/>
<gene>
    <name evidence="9 11" type="primary">lpxL</name>
    <name evidence="11" type="ORF">M9394_00385</name>
    <name evidence="10" type="ORF">M9404_01745</name>
</gene>
<feature type="short sequence motif" description="HXXXXD motif" evidence="9">
    <location>
        <begin position="133"/>
        <end position="138"/>
    </location>
</feature>
<feature type="transmembrane region" description="Helical" evidence="9">
    <location>
        <begin position="127"/>
        <end position="147"/>
    </location>
</feature>
<evidence type="ECO:0000256" key="7">
    <source>
        <dbReference type="ARBA" id="ARBA00023136"/>
    </source>
</evidence>
<comment type="pathway">
    <text evidence="9">Bacterial outer membrane biogenesis; lipopolysaccharide biosynthesis.</text>
</comment>
<comment type="function">
    <text evidence="9">Catalyzes the transfer of an acyl chain from an acyl-[acyl-carrier-protein] (ACP) to a Kdo(2)-lipid IV(A) to form a Kdo(2)-(acyl)-lipid IV(A).</text>
</comment>
<protein>
    <recommendedName>
        <fullName evidence="9">Lipid A biosynthesis acyltransferase</fullName>
        <ecNumber evidence="9">2.3.1.241</ecNumber>
    </recommendedName>
    <alternativeName>
        <fullName evidence="9">Kdo(2)-lipid IV(A) acyltransferase</fullName>
    </alternativeName>
</protein>
<evidence type="ECO:0000256" key="5">
    <source>
        <dbReference type="ARBA" id="ARBA00022985"/>
    </source>
</evidence>
<dbReference type="NCBIfam" id="NF005340">
    <property type="entry name" value="PRK06860.1"/>
    <property type="match status" value="1"/>
</dbReference>
<sequence length="308" mass="35929">MRKLPVFNYSFLRPRFWLIWLGIGTLYILVLLPYPIIHYLGTRIGRITKYFMINRMRIIRRNLELCFPNLPSQEQQNLFNKNCESIGMGIFETGMAWFWSEHRIKRWFKISGLDNITQARRKKNQGILLIGMHFFTLELGARILGMLNPGIGVYRPNNNPLLNWLQTKGRLRSNKTMLDRTNIKGMIKALQHGEIVWYAPDHDYGYKNSVFAPLFAVSNAASTIGTYILTKIAKPAIVPFVARRLPNVLGYELLILPNQQDEIPLDTNVDMIKHINKVIEQVILLAPDQYMWLHRRFKTRPPGESSLY</sequence>
<dbReference type="EMBL" id="CP097751">
    <property type="protein sequence ID" value="URJ27615.1"/>
    <property type="molecule type" value="Genomic_DNA"/>
</dbReference>
<reference evidence="11" key="1">
    <citation type="submission" date="2022-05" db="EMBL/GenBank/DDBJ databases">
        <title>Impact of host demography and evolutionary history on endosymbiont molecular evolution: a test in carpenter ants (Genus Camponotus) and their Blochmannia endosymbionts.</title>
        <authorList>
            <person name="Manthey J.D."/>
            <person name="Giron J.C."/>
            <person name="Hruska J.P."/>
        </authorList>
    </citation>
    <scope>NUCLEOTIDE SEQUENCE</scope>
    <source>
        <strain evidence="11">C-049</strain>
        <strain evidence="10">C-050</strain>
    </source>
</reference>
<organism evidence="11 12">
    <name type="scientific">Candidatus Blochmanniella camponoti</name>
    <dbReference type="NCBI Taxonomy" id="108080"/>
    <lineage>
        <taxon>Bacteria</taxon>
        <taxon>Pseudomonadati</taxon>
        <taxon>Pseudomonadota</taxon>
        <taxon>Gammaproteobacteria</taxon>
        <taxon>Enterobacterales</taxon>
        <taxon>Enterobacteriaceae</taxon>
        <taxon>ant endosymbionts</taxon>
        <taxon>Candidatus Blochmanniella</taxon>
    </lineage>
</organism>
<evidence type="ECO:0000256" key="3">
    <source>
        <dbReference type="ARBA" id="ARBA00022679"/>
    </source>
</evidence>
<dbReference type="EMBL" id="CP097750">
    <property type="protein sequence ID" value="URJ24259.1"/>
    <property type="molecule type" value="Genomic_DNA"/>
</dbReference>
<proteinExistence type="inferred from homology"/>
<comment type="subcellular location">
    <subcellularLocation>
        <location evidence="9">Cell inner membrane</location>
        <topology evidence="9">Single-pass membrane protein</topology>
    </subcellularLocation>
</comment>
<dbReference type="CDD" id="cd07984">
    <property type="entry name" value="LPLAT_LABLAT-like"/>
    <property type="match status" value="1"/>
</dbReference>
<keyword evidence="13" id="KW-1185">Reference proteome</keyword>
<evidence type="ECO:0000313" key="12">
    <source>
        <dbReference type="Proteomes" id="UP001056323"/>
    </source>
</evidence>
<keyword evidence="1 9" id="KW-1003">Cell membrane</keyword>
<dbReference type="GO" id="GO:0009245">
    <property type="term" value="P:lipid A biosynthetic process"/>
    <property type="evidence" value="ECO:0007669"/>
    <property type="project" value="InterPro"/>
</dbReference>
<accession>A0AAE9I6E8</accession>
<evidence type="ECO:0000256" key="6">
    <source>
        <dbReference type="ARBA" id="ARBA00022989"/>
    </source>
</evidence>
<comment type="pathway">
    <text evidence="9">Glycolipid biosynthesis; KDO(2)-lipid A biosynthesis; KDO(2)-lipid A from CMP-3-deoxy-D-manno-octulosonate and lipid IV(A): step 3/4.</text>
</comment>
<evidence type="ECO:0000313" key="13">
    <source>
        <dbReference type="Proteomes" id="UP001056483"/>
    </source>
</evidence>
<comment type="catalytic activity">
    <reaction evidence="9">
        <text>an alpha-Kdo-(2-&gt;4)-alpha-Kdo-(2-&gt;6)-lipid IVA + a fatty acyl-[ACP] = an alpha-Kdo-(2-&gt;4)-alpha-Kdo-(2-&gt;6)-(acyl)-lipid IVA + holo-[ACP]</text>
        <dbReference type="Rhea" id="RHEA:69396"/>
        <dbReference type="Rhea" id="RHEA-COMP:9685"/>
        <dbReference type="Rhea" id="RHEA-COMP:14125"/>
        <dbReference type="ChEBI" id="CHEBI:64479"/>
        <dbReference type="ChEBI" id="CHEBI:138651"/>
        <dbReference type="ChEBI" id="CHEBI:176429"/>
        <dbReference type="ChEBI" id="CHEBI:176430"/>
        <dbReference type="EC" id="2.3.1.241"/>
    </reaction>
</comment>
<dbReference type="RefSeq" id="WP_250247395.1">
    <property type="nucleotide sequence ID" value="NZ_CP097749.1"/>
</dbReference>
<evidence type="ECO:0000256" key="8">
    <source>
        <dbReference type="ARBA" id="ARBA00023315"/>
    </source>
</evidence>
<evidence type="ECO:0000256" key="9">
    <source>
        <dbReference type="HAMAP-Rule" id="MF_01942"/>
    </source>
</evidence>
<dbReference type="PANTHER" id="PTHR30606:SF9">
    <property type="entry name" value="LIPID A BIOSYNTHESIS LAUROYLTRANSFERASE"/>
    <property type="match status" value="1"/>
</dbReference>
<dbReference type="HAMAP" id="MF_01942">
    <property type="entry name" value="Lipid_A_LpxL_LpxP"/>
    <property type="match status" value="1"/>
</dbReference>
<feature type="transmembrane region" description="Helical" evidence="9">
    <location>
        <begin position="16"/>
        <end position="37"/>
    </location>
</feature>
<keyword evidence="4 9" id="KW-0812">Transmembrane</keyword>
<dbReference type="PANTHER" id="PTHR30606">
    <property type="entry name" value="LIPID A BIOSYNTHESIS LAUROYL ACYLTRANSFERASE"/>
    <property type="match status" value="1"/>
</dbReference>
<dbReference type="GO" id="GO:0009103">
    <property type="term" value="P:lipopolysaccharide biosynthetic process"/>
    <property type="evidence" value="ECO:0007669"/>
    <property type="project" value="UniProtKB-UniRule"/>
</dbReference>